<proteinExistence type="predicted"/>
<evidence type="ECO:0000313" key="3">
    <source>
        <dbReference type="Proteomes" id="UP000643701"/>
    </source>
</evidence>
<dbReference type="InterPro" id="IPR000601">
    <property type="entry name" value="PKD_dom"/>
</dbReference>
<dbReference type="Gene3D" id="2.60.40.10">
    <property type="entry name" value="Immunoglobulins"/>
    <property type="match status" value="2"/>
</dbReference>
<dbReference type="AlphaFoldDB" id="A0A967AGR5"/>
<accession>A0A967AGR5</accession>
<dbReference type="Pfam" id="PF18911">
    <property type="entry name" value="PKD_4"/>
    <property type="match status" value="1"/>
</dbReference>
<dbReference type="InterPro" id="IPR035986">
    <property type="entry name" value="PKD_dom_sf"/>
</dbReference>
<dbReference type="SUPFAM" id="SSF49299">
    <property type="entry name" value="PKD domain"/>
    <property type="match status" value="1"/>
</dbReference>
<dbReference type="RefSeq" id="WP_166399384.1">
    <property type="nucleotide sequence ID" value="NZ_JAANAS010000032.1"/>
</dbReference>
<evidence type="ECO:0000313" key="2">
    <source>
        <dbReference type="EMBL" id="NGZ89115.1"/>
    </source>
</evidence>
<dbReference type="Proteomes" id="UP000643701">
    <property type="component" value="Unassembled WGS sequence"/>
</dbReference>
<dbReference type="InterPro" id="IPR013783">
    <property type="entry name" value="Ig-like_fold"/>
</dbReference>
<comment type="caution">
    <text evidence="2">The sequence shown here is derived from an EMBL/GenBank/DDBJ whole genome shotgun (WGS) entry which is preliminary data.</text>
</comment>
<reference evidence="2" key="1">
    <citation type="submission" date="2020-03" db="EMBL/GenBank/DDBJ databases">
        <title>Psychroflexus Maritimus sp. nov., isolate from marine sediment.</title>
        <authorList>
            <person name="Zhong Y.-L."/>
        </authorList>
    </citation>
    <scope>NUCLEOTIDE SEQUENCE</scope>
    <source>
        <strain evidence="2">C1</strain>
    </source>
</reference>
<feature type="non-terminal residue" evidence="2">
    <location>
        <position position="804"/>
    </location>
</feature>
<feature type="domain" description="PKD" evidence="1">
    <location>
        <begin position="167"/>
        <end position="238"/>
    </location>
</feature>
<sequence length="804" mass="89304">MMNKNYIYIFFSLLVQFGFSQNFTFEDGETATTCDGVLNDNGGGPGGTIETTPNEQIFTLCPDGDDLRVVLEFTTFFIDNSSGNYFEIHDGDDPDNDPLIGSFLGTLNANDELSDGIVASDFNSSGCLTIVMDINSAGIPGFESGFEADISCQVPCQIIFPEILDVQPSEISDDTYITGFSEEITFTGGGDFSDDFSEGAVYEWDFGDGNTATGQVVTHTYASLGEYQVTLSVTDANGCENVEVVQTNVSVTFDAGEAPSGCPNVETEITTTNIDYECYDGEPETVSIEADFLETGLTDQYRVESIDYNPPFPYEGLSNPISVNTDDVWSPNIQLPFDFCYFGDVQTEIKVGSNGIISFQNPSGTNLWDLQDSNPIPDNVEAMNDANIMLNHDMNPAVNNSDTEIAWEIIGEAPCRTFVVSFKDVAFFSCTEKKSTFMIVLYETTNAIDFYIENKPNGCSWNSDLAVLGIQNDSANQGYAPPNRNLGSWNAQNEAWRFVPDGEPNYEFQWLDQDGNFFSDEEIINVPVIDEDFYTAEIVYTNCNGDVIEETSESSIELEYAFEVLTEVEFGFCEGDSNTITSEIIPFIDEGFNYNNLNYQWFKDNEVIEGETEEELLVDEEGTYTVTVSKDNNLSCNESSSTIVEVYKRPEVEDSSNVEDFELCGDFTFSQSFDLTQNNENTLGLESPENVNTTYYLTEADADEGINSIENPENYNLPFGVDEQTIFIRLQNTPETGGCAELYSFNIKLLNVEIGTTPIPDIEECESNFENGEVFFDLTQQNELVLGPNQTIQDYSISYFEDLA</sequence>
<protein>
    <submittedName>
        <fullName evidence="2">PKD domain-containing protein</fullName>
    </submittedName>
</protein>
<gene>
    <name evidence="2" type="ORF">G7034_02495</name>
</gene>
<keyword evidence="3" id="KW-1185">Reference proteome</keyword>
<dbReference type="InterPro" id="IPR022409">
    <property type="entry name" value="PKD/Chitinase_dom"/>
</dbReference>
<dbReference type="PROSITE" id="PS50093">
    <property type="entry name" value="PKD"/>
    <property type="match status" value="1"/>
</dbReference>
<dbReference type="EMBL" id="JAANAS010000032">
    <property type="protein sequence ID" value="NGZ89115.1"/>
    <property type="molecule type" value="Genomic_DNA"/>
</dbReference>
<name>A0A967AGR5_9FLAO</name>
<evidence type="ECO:0000259" key="1">
    <source>
        <dbReference type="PROSITE" id="PS50093"/>
    </source>
</evidence>
<dbReference type="CDD" id="cd00146">
    <property type="entry name" value="PKD"/>
    <property type="match status" value="1"/>
</dbReference>
<dbReference type="SMART" id="SM00089">
    <property type="entry name" value="PKD"/>
    <property type="match status" value="1"/>
</dbReference>
<organism evidence="2 3">
    <name type="scientific">Psychroflexus maritimus</name>
    <dbReference type="NCBI Taxonomy" id="2714865"/>
    <lineage>
        <taxon>Bacteria</taxon>
        <taxon>Pseudomonadati</taxon>
        <taxon>Bacteroidota</taxon>
        <taxon>Flavobacteriia</taxon>
        <taxon>Flavobacteriales</taxon>
        <taxon>Flavobacteriaceae</taxon>
        <taxon>Psychroflexus</taxon>
    </lineage>
</organism>